<sequence length="248" mass="27870">MTYSIDHWGDYRNDDDEMTEPGWLSRLGELRIFAELGTLVPALPALLAAPRGDGHAVLVLPGVLTGDESTFIIRRYLDELGYVTHPWKQGHNWGPSRELHERLRARLQELAARYERRISIVGWSLGGIFARELAREFPALVRQVVTLGSPFGSDYSIDGNRRPDAAARRRIPPPVPCTSIYSRSDGIVSWEACREMDAPETENIEVSATHIGMGFNPLVLWAIADRLAQPEGEWSPFDRTGFHSVFYG</sequence>
<dbReference type="KEGG" id="pla:Plav_2469"/>
<proteinExistence type="predicted"/>
<dbReference type="EMBL" id="CP000774">
    <property type="protein sequence ID" value="ABS64078.1"/>
    <property type="molecule type" value="Genomic_DNA"/>
</dbReference>
<name>A7HVZ5_PARL1</name>
<dbReference type="eggNOG" id="COG1075">
    <property type="taxonomic scope" value="Bacteria"/>
</dbReference>
<dbReference type="InterPro" id="IPR029058">
    <property type="entry name" value="AB_hydrolase_fold"/>
</dbReference>
<gene>
    <name evidence="1" type="ordered locus">Plav_2469</name>
</gene>
<keyword evidence="2" id="KW-1185">Reference proteome</keyword>
<dbReference type="AlphaFoldDB" id="A7HVZ5"/>
<dbReference type="SUPFAM" id="SSF53474">
    <property type="entry name" value="alpha/beta-Hydrolases"/>
    <property type="match status" value="1"/>
</dbReference>
<evidence type="ECO:0000313" key="2">
    <source>
        <dbReference type="Proteomes" id="UP000006377"/>
    </source>
</evidence>
<organism evidence="1 2">
    <name type="scientific">Parvibaculum lavamentivorans (strain DS-1 / DSM 13023 / NCIMB 13966)</name>
    <dbReference type="NCBI Taxonomy" id="402881"/>
    <lineage>
        <taxon>Bacteria</taxon>
        <taxon>Pseudomonadati</taxon>
        <taxon>Pseudomonadota</taxon>
        <taxon>Alphaproteobacteria</taxon>
        <taxon>Hyphomicrobiales</taxon>
        <taxon>Parvibaculaceae</taxon>
        <taxon>Parvibaculum</taxon>
    </lineage>
</organism>
<accession>A7HVZ5</accession>
<dbReference type="Gene3D" id="3.40.50.1820">
    <property type="entry name" value="alpha/beta hydrolase"/>
    <property type="match status" value="1"/>
</dbReference>
<dbReference type="RefSeq" id="WP_012111389.1">
    <property type="nucleotide sequence ID" value="NC_009719.1"/>
</dbReference>
<dbReference type="ESTHER" id="parl1-a7hvz5">
    <property type="family name" value="BioH"/>
</dbReference>
<evidence type="ECO:0000313" key="1">
    <source>
        <dbReference type="EMBL" id="ABS64078.1"/>
    </source>
</evidence>
<protein>
    <recommendedName>
        <fullName evidence="3">Alpha/beta hydrolase</fullName>
    </recommendedName>
</protein>
<evidence type="ECO:0008006" key="3">
    <source>
        <dbReference type="Google" id="ProtNLM"/>
    </source>
</evidence>
<dbReference type="Proteomes" id="UP000006377">
    <property type="component" value="Chromosome"/>
</dbReference>
<reference evidence="1 2" key="1">
    <citation type="journal article" date="2011" name="Stand. Genomic Sci.">
        <title>Complete genome sequence of Parvibaculum lavamentivorans type strain (DS-1(T)).</title>
        <authorList>
            <person name="Schleheck D."/>
            <person name="Weiss M."/>
            <person name="Pitluck S."/>
            <person name="Bruce D."/>
            <person name="Land M.L."/>
            <person name="Han S."/>
            <person name="Saunders E."/>
            <person name="Tapia R."/>
            <person name="Detter C."/>
            <person name="Brettin T."/>
            <person name="Han J."/>
            <person name="Woyke T."/>
            <person name="Goodwin L."/>
            <person name="Pennacchio L."/>
            <person name="Nolan M."/>
            <person name="Cook A.M."/>
            <person name="Kjelleberg S."/>
            <person name="Thomas T."/>
        </authorList>
    </citation>
    <scope>NUCLEOTIDE SEQUENCE [LARGE SCALE GENOMIC DNA]</scope>
    <source>
        <strain evidence="2">DS-1 / DSM 13023 / NCIMB 13966</strain>
    </source>
</reference>
<dbReference type="STRING" id="402881.Plav_2469"/>
<dbReference type="HOGENOM" id="CLU_071821_1_0_5"/>